<keyword evidence="12" id="KW-0965">Cell junction</keyword>
<accession>A0A1S3ID35</accession>
<evidence type="ECO:0000256" key="4">
    <source>
        <dbReference type="ARBA" id="ARBA00004496"/>
    </source>
</evidence>
<evidence type="ECO:0000256" key="12">
    <source>
        <dbReference type="ARBA" id="ARBA00022949"/>
    </source>
</evidence>
<dbReference type="KEGG" id="lak:106162579"/>
<dbReference type="GO" id="GO:0005886">
    <property type="term" value="C:plasma membrane"/>
    <property type="evidence" value="ECO:0007669"/>
    <property type="project" value="UniProtKB-SubCell"/>
</dbReference>
<keyword evidence="9" id="KW-0479">Metal-binding</keyword>
<sequence length="451" mass="50388">MASLTAGKKSGTPSTVVEIAVSARNIIDADVFSKSDPFCVLRIKELGAAEWREAPCGRTEVVQNCLNPDFAKKFTIDYYFEQKQHLRFELYDQDSKSADLSKQDFLGSCETALSTLVTSGVCEKPIHGPKKNSGTIIFVTEQMSSCKEEVELHFQAENLDKKDFLGKSDPFLKIYKENQEEEGKYTLVHTTEYIKKTLNPDWAPFVLQVRALCNGDYDRKLRIECWDHDFDGGHDLIGEFTTTLRALSRGRGPQNEYEVINHKKKDKRGSKYKNSGVVKCLDAKIQTMDTFLDYIQGGTQIHVAFAIDFTSSNGDPSDPSSLHYNSTESPNLYASAIRAVGDVIQDYDSDKLFPAVGFGANVPPDFNISHQFSLNGKGEECEGIDGVIQAYYDALSRVQLHGPTCFAPSIDSIARQAQKRKDGKDYFILLILTDGVINDMPDTKQAIVETR</sequence>
<dbReference type="AlphaFoldDB" id="A0A1S3ID35"/>
<reference evidence="21" key="1">
    <citation type="submission" date="2025-08" db="UniProtKB">
        <authorList>
            <consortium name="RefSeq"/>
        </authorList>
    </citation>
    <scope>IDENTIFICATION</scope>
    <source>
        <tissue evidence="21">Gonads</tissue>
    </source>
</reference>
<evidence type="ECO:0000256" key="9">
    <source>
        <dbReference type="ARBA" id="ARBA00022723"/>
    </source>
</evidence>
<dbReference type="Proteomes" id="UP000085678">
    <property type="component" value="Unplaced"/>
</dbReference>
<evidence type="ECO:0000256" key="8">
    <source>
        <dbReference type="ARBA" id="ARBA00022553"/>
    </source>
</evidence>
<evidence type="ECO:0000256" key="16">
    <source>
        <dbReference type="ARBA" id="ARBA00065466"/>
    </source>
</evidence>
<evidence type="ECO:0000256" key="10">
    <source>
        <dbReference type="ARBA" id="ARBA00022737"/>
    </source>
</evidence>
<dbReference type="CDD" id="cd04047">
    <property type="entry name" value="C2B_Copine"/>
    <property type="match status" value="1"/>
</dbReference>
<dbReference type="GO" id="GO:0005544">
    <property type="term" value="F:calcium-dependent phospholipid binding"/>
    <property type="evidence" value="ECO:0007669"/>
    <property type="project" value="InterPro"/>
</dbReference>
<evidence type="ECO:0000256" key="5">
    <source>
        <dbReference type="ARBA" id="ARBA00009048"/>
    </source>
</evidence>
<dbReference type="GO" id="GO:0005634">
    <property type="term" value="C:nucleus"/>
    <property type="evidence" value="ECO:0007669"/>
    <property type="project" value="UniProtKB-SubCell"/>
</dbReference>
<protein>
    <recommendedName>
        <fullName evidence="17">Copine-3</fullName>
    </recommendedName>
    <alternativeName>
        <fullName evidence="18">Copine III</fullName>
    </alternativeName>
</protein>
<feature type="domain" description="C2" evidence="19">
    <location>
        <begin position="130"/>
        <end position="257"/>
    </location>
</feature>
<dbReference type="PANTHER" id="PTHR10857">
    <property type="entry name" value="COPINE"/>
    <property type="match status" value="1"/>
</dbReference>
<dbReference type="SUPFAM" id="SSF53300">
    <property type="entry name" value="vWA-like"/>
    <property type="match status" value="1"/>
</dbReference>
<evidence type="ECO:0000313" key="20">
    <source>
        <dbReference type="Proteomes" id="UP000085678"/>
    </source>
</evidence>
<keyword evidence="14" id="KW-0539">Nucleus</keyword>
<dbReference type="GO" id="GO:0005737">
    <property type="term" value="C:cytoplasm"/>
    <property type="evidence" value="ECO:0007669"/>
    <property type="project" value="UniProtKB-SubCell"/>
</dbReference>
<proteinExistence type="inferred from homology"/>
<evidence type="ECO:0000256" key="2">
    <source>
        <dbReference type="ARBA" id="ARBA00004236"/>
    </source>
</evidence>
<name>A0A1S3ID35_LINAN</name>
<dbReference type="RefSeq" id="XP_013395349.1">
    <property type="nucleotide sequence ID" value="XM_013539895.1"/>
</dbReference>
<dbReference type="PANTHER" id="PTHR10857:SF106">
    <property type="entry name" value="C2 DOMAIN-CONTAINING PROTEIN"/>
    <property type="match status" value="1"/>
</dbReference>
<keyword evidence="20" id="KW-1185">Reference proteome</keyword>
<dbReference type="InterPro" id="IPR045052">
    <property type="entry name" value="Copine"/>
</dbReference>
<dbReference type="OrthoDB" id="5855668at2759"/>
<dbReference type="SMART" id="SM00239">
    <property type="entry name" value="C2"/>
    <property type="match status" value="2"/>
</dbReference>
<dbReference type="Pfam" id="PF00168">
    <property type="entry name" value="C2"/>
    <property type="match status" value="2"/>
</dbReference>
<evidence type="ECO:0000256" key="7">
    <source>
        <dbReference type="ARBA" id="ARBA00022490"/>
    </source>
</evidence>
<dbReference type="FunFam" id="2.60.40.150:FF:000042">
    <property type="entry name" value="Copine 3"/>
    <property type="match status" value="1"/>
</dbReference>
<evidence type="ECO:0000256" key="6">
    <source>
        <dbReference type="ARBA" id="ARBA00022475"/>
    </source>
</evidence>
<dbReference type="GO" id="GO:0005925">
    <property type="term" value="C:focal adhesion"/>
    <property type="evidence" value="ECO:0007669"/>
    <property type="project" value="UniProtKB-SubCell"/>
</dbReference>
<dbReference type="GeneID" id="106162579"/>
<dbReference type="STRING" id="7574.A0A1S3ID35"/>
<dbReference type="InterPro" id="IPR010734">
    <property type="entry name" value="Copine_C"/>
</dbReference>
<evidence type="ECO:0000256" key="14">
    <source>
        <dbReference type="ARBA" id="ARBA00023242"/>
    </source>
</evidence>
<keyword evidence="11" id="KW-0106">Calcium</keyword>
<gene>
    <name evidence="21" type="primary">LOC106162579</name>
</gene>
<evidence type="ECO:0000256" key="18">
    <source>
        <dbReference type="ARBA" id="ARBA00076171"/>
    </source>
</evidence>
<organism evidence="20 21">
    <name type="scientific">Lingula anatina</name>
    <name type="common">Brachiopod</name>
    <name type="synonym">Lingula unguis</name>
    <dbReference type="NCBI Taxonomy" id="7574"/>
    <lineage>
        <taxon>Eukaryota</taxon>
        <taxon>Metazoa</taxon>
        <taxon>Spiralia</taxon>
        <taxon>Lophotrochozoa</taxon>
        <taxon>Brachiopoda</taxon>
        <taxon>Linguliformea</taxon>
        <taxon>Lingulata</taxon>
        <taxon>Lingulida</taxon>
        <taxon>Linguloidea</taxon>
        <taxon>Lingulidae</taxon>
        <taxon>Lingula</taxon>
    </lineage>
</organism>
<evidence type="ECO:0000256" key="15">
    <source>
        <dbReference type="ARBA" id="ARBA00058857"/>
    </source>
</evidence>
<keyword evidence="8" id="KW-0597">Phosphoprotein</keyword>
<keyword evidence="10" id="KW-0677">Repeat</keyword>
<dbReference type="InterPro" id="IPR000008">
    <property type="entry name" value="C2_dom"/>
</dbReference>
<evidence type="ECO:0000256" key="17">
    <source>
        <dbReference type="ARBA" id="ARBA00074834"/>
    </source>
</evidence>
<evidence type="ECO:0000256" key="11">
    <source>
        <dbReference type="ARBA" id="ARBA00022837"/>
    </source>
</evidence>
<evidence type="ECO:0000256" key="13">
    <source>
        <dbReference type="ARBA" id="ARBA00023136"/>
    </source>
</evidence>
<keyword evidence="7" id="KW-0963">Cytoplasm</keyword>
<evidence type="ECO:0000256" key="3">
    <source>
        <dbReference type="ARBA" id="ARBA00004246"/>
    </source>
</evidence>
<feature type="domain" description="C2" evidence="19">
    <location>
        <begin position="1"/>
        <end position="126"/>
    </location>
</feature>
<dbReference type="GO" id="GO:0071277">
    <property type="term" value="P:cellular response to calcium ion"/>
    <property type="evidence" value="ECO:0007669"/>
    <property type="project" value="TreeGrafter"/>
</dbReference>
<keyword evidence="6" id="KW-1003">Cell membrane</keyword>
<evidence type="ECO:0000256" key="1">
    <source>
        <dbReference type="ARBA" id="ARBA00004123"/>
    </source>
</evidence>
<dbReference type="InParanoid" id="A0A1S3ID35"/>
<evidence type="ECO:0000313" key="21">
    <source>
        <dbReference type="RefSeq" id="XP_013395349.1"/>
    </source>
</evidence>
<dbReference type="CDD" id="cd04048">
    <property type="entry name" value="C2A_Copine"/>
    <property type="match status" value="1"/>
</dbReference>
<dbReference type="InterPro" id="IPR037768">
    <property type="entry name" value="C2B_Copine"/>
</dbReference>
<dbReference type="FunFam" id="2.60.40.150:FF:000099">
    <property type="entry name" value="Copine 3"/>
    <property type="match status" value="1"/>
</dbReference>
<comment type="function">
    <text evidence="15">Calcium-dependent phospholipid-binding protein that plays a role in ERBB2-mediated tumor cell migration in response to growth factor heregulin stimulation.</text>
</comment>
<dbReference type="InterPro" id="IPR036465">
    <property type="entry name" value="vWFA_dom_sf"/>
</dbReference>
<comment type="subcellular location">
    <subcellularLocation>
        <location evidence="3">Cell junction</location>
        <location evidence="3">Focal adhesion</location>
    </subcellularLocation>
    <subcellularLocation>
        <location evidence="2">Cell membrane</location>
    </subcellularLocation>
    <subcellularLocation>
        <location evidence="4">Cytoplasm</location>
    </subcellularLocation>
    <subcellularLocation>
        <location evidence="1">Nucleus</location>
    </subcellularLocation>
</comment>
<keyword evidence="13" id="KW-0472">Membrane</keyword>
<dbReference type="PROSITE" id="PS50004">
    <property type="entry name" value="C2"/>
    <property type="match status" value="2"/>
</dbReference>
<evidence type="ECO:0000259" key="19">
    <source>
        <dbReference type="PROSITE" id="PS50004"/>
    </source>
</evidence>
<dbReference type="InterPro" id="IPR035892">
    <property type="entry name" value="C2_domain_sf"/>
</dbReference>
<dbReference type="Gene3D" id="2.60.40.150">
    <property type="entry name" value="C2 domain"/>
    <property type="match status" value="2"/>
</dbReference>
<comment type="subunit">
    <text evidence="16">Monomer. Interacts with ERBB2 (preferentially with the tyrosine phosphorylated form); this interaction occurs at the cell membrane and is increased in a growth factor heregulin-dependent manner. Interacts with SHC1; this interaction may mediate the binding of CPNE3 with ERBB2. Interacts with RACK1.</text>
</comment>
<comment type="similarity">
    <text evidence="5">Belongs to the copine family.</text>
</comment>
<dbReference type="Pfam" id="PF07002">
    <property type="entry name" value="Copine"/>
    <property type="match status" value="1"/>
</dbReference>
<dbReference type="GO" id="GO:0046872">
    <property type="term" value="F:metal ion binding"/>
    <property type="evidence" value="ECO:0007669"/>
    <property type="project" value="UniProtKB-KW"/>
</dbReference>
<dbReference type="SUPFAM" id="SSF49562">
    <property type="entry name" value="C2 domain (Calcium/lipid-binding domain, CaLB)"/>
    <property type="match status" value="2"/>
</dbReference>